<sequence>MDSPVIMDPQLLMAARSGACKALENLLVNHEEAAAESHLVIRMPEEGASNTSSTSSDLAQQGQPANRPAAASPLLEGLTLDSDQDSALHVVATSGDGEQYVQCAEMIHGRARHLLGATNNRGDTPLHCAARAGHHAMVCRLISLAAHEGGAANGRILSTRNKLGETALHGAIRGGNRMVVERLVSEDPELARIPEDRGIGASPLYLAVSLGRLEIARDLLDRSPTTLSYSGPEGQNVLHISVYRGEALSILLDKCKDVKVNIDQGGRYRSMPVLLHLTSQGDKNGSTPLHFAASLKTSTTGLSRWSEYFHPKPSPTTLLLDANESAMYQPDNGGSYPIHVAASNGTLKAVITLLGRSPGCIALRNMQGKTFLHVAVEKKRHSIVAFVCKRPELASVLNVQDNQGDTALHLAVKAGLVSIFNLLFRNREVSLNLPNKDGLTPRDLSWIMIPARFYYKKNSRGMIHQSLALARAPVGHSRQDHFYEKHSKRRDEEIDSEYLTNATSVLGISSVLIATVTFAAAFTLPGGYRADDHANGGTPTLAGSYSFNAFITANTLAFSCSLLATVSLLYSGMPSREISIRYVYQSLSLVMMRSSATSLVAAFALGMYVVLAPVALTMAKSVCAITFLSFLSACMEVRRPLIVANSVRIRVGIWAARYQAAPVLKFIGKRFWSYVIIFGLPAVLKIRGTQ</sequence>
<comment type="subcellular location">
    <subcellularLocation>
        <location evidence="1">Membrane</location>
        <topology evidence="1">Multi-pass membrane protein</topology>
    </subcellularLocation>
</comment>
<feature type="repeat" description="ANK" evidence="7">
    <location>
        <begin position="121"/>
        <end position="146"/>
    </location>
</feature>
<evidence type="ECO:0000256" key="5">
    <source>
        <dbReference type="ARBA" id="ARBA00023043"/>
    </source>
</evidence>
<evidence type="ECO:0000313" key="11">
    <source>
        <dbReference type="EnsemblPlants" id="OBART08G13880.1"/>
    </source>
</evidence>
<evidence type="ECO:0000256" key="7">
    <source>
        <dbReference type="PROSITE-ProRule" id="PRU00023"/>
    </source>
</evidence>
<evidence type="ECO:0000256" key="1">
    <source>
        <dbReference type="ARBA" id="ARBA00004141"/>
    </source>
</evidence>
<keyword evidence="6 9" id="KW-0472">Membrane</keyword>
<keyword evidence="2 9" id="KW-0812">Transmembrane</keyword>
<dbReference type="Pfam" id="PF13962">
    <property type="entry name" value="PGG"/>
    <property type="match status" value="1"/>
</dbReference>
<dbReference type="Pfam" id="PF00023">
    <property type="entry name" value="Ank"/>
    <property type="match status" value="1"/>
</dbReference>
<evidence type="ECO:0000256" key="4">
    <source>
        <dbReference type="ARBA" id="ARBA00022989"/>
    </source>
</evidence>
<dbReference type="GO" id="GO:0005886">
    <property type="term" value="C:plasma membrane"/>
    <property type="evidence" value="ECO:0007669"/>
    <property type="project" value="TreeGrafter"/>
</dbReference>
<accession>A0A0D3H008</accession>
<dbReference type="eggNOG" id="KOG0504">
    <property type="taxonomic scope" value="Eukaryota"/>
</dbReference>
<keyword evidence="3" id="KW-0677">Repeat</keyword>
<protein>
    <recommendedName>
        <fullName evidence="10">PGG domain-containing protein</fullName>
    </recommendedName>
</protein>
<dbReference type="SUPFAM" id="SSF48403">
    <property type="entry name" value="Ankyrin repeat"/>
    <property type="match status" value="2"/>
</dbReference>
<dbReference type="Pfam" id="PF12796">
    <property type="entry name" value="Ank_2"/>
    <property type="match status" value="1"/>
</dbReference>
<feature type="repeat" description="ANK" evidence="7">
    <location>
        <begin position="403"/>
        <end position="426"/>
    </location>
</feature>
<reference evidence="11" key="2">
    <citation type="submission" date="2015-03" db="UniProtKB">
        <authorList>
            <consortium name="EnsemblPlants"/>
        </authorList>
    </citation>
    <scope>IDENTIFICATION</scope>
</reference>
<dbReference type="PaxDb" id="65489-OBART08G13880.1"/>
<evidence type="ECO:0000259" key="10">
    <source>
        <dbReference type="Pfam" id="PF13962"/>
    </source>
</evidence>
<dbReference type="PROSITE" id="PS50297">
    <property type="entry name" value="ANK_REP_REGION"/>
    <property type="match status" value="2"/>
</dbReference>
<feature type="transmembrane region" description="Helical" evidence="9">
    <location>
        <begin position="545"/>
        <end position="570"/>
    </location>
</feature>
<dbReference type="SMART" id="SM00248">
    <property type="entry name" value="ANK"/>
    <property type="match status" value="7"/>
</dbReference>
<dbReference type="FunFam" id="1.25.40.20:FF:000554">
    <property type="entry name" value="Os08g0401100 protein"/>
    <property type="match status" value="1"/>
</dbReference>
<dbReference type="Pfam" id="PF13857">
    <property type="entry name" value="Ank_5"/>
    <property type="match status" value="1"/>
</dbReference>
<feature type="transmembrane region" description="Helical" evidence="9">
    <location>
        <begin position="498"/>
        <end position="525"/>
    </location>
</feature>
<feature type="region of interest" description="Disordered" evidence="8">
    <location>
        <begin position="46"/>
        <end position="69"/>
    </location>
</feature>
<proteinExistence type="predicted"/>
<feature type="domain" description="PGG" evidence="10">
    <location>
        <begin position="497"/>
        <end position="610"/>
    </location>
</feature>
<keyword evidence="5 7" id="KW-0040">ANK repeat</keyword>
<dbReference type="InterPro" id="IPR036770">
    <property type="entry name" value="Ankyrin_rpt-contain_sf"/>
</dbReference>
<name>A0A0D3H008_9ORYZ</name>
<dbReference type="InterPro" id="IPR026961">
    <property type="entry name" value="PGG_dom"/>
</dbReference>
<evidence type="ECO:0000256" key="3">
    <source>
        <dbReference type="ARBA" id="ARBA00022737"/>
    </source>
</evidence>
<dbReference type="STRING" id="65489.A0A0D3H008"/>
<dbReference type="Proteomes" id="UP000026960">
    <property type="component" value="Chromosome 8"/>
</dbReference>
<keyword evidence="12" id="KW-1185">Reference proteome</keyword>
<dbReference type="PROSITE" id="PS50088">
    <property type="entry name" value="ANK_REPEAT"/>
    <property type="match status" value="2"/>
</dbReference>
<keyword evidence="4 9" id="KW-1133">Transmembrane helix</keyword>
<reference evidence="11" key="1">
    <citation type="journal article" date="2009" name="Rice">
        <title>De Novo Next Generation Sequencing of Plant Genomes.</title>
        <authorList>
            <person name="Rounsley S."/>
            <person name="Marri P.R."/>
            <person name="Yu Y."/>
            <person name="He R."/>
            <person name="Sisneros N."/>
            <person name="Goicoechea J.L."/>
            <person name="Lee S.J."/>
            <person name="Angelova A."/>
            <person name="Kudrna D."/>
            <person name="Luo M."/>
            <person name="Affourtit J."/>
            <person name="Desany B."/>
            <person name="Knight J."/>
            <person name="Niazi F."/>
            <person name="Egholm M."/>
            <person name="Wing R.A."/>
        </authorList>
    </citation>
    <scope>NUCLEOTIDE SEQUENCE [LARGE SCALE GENOMIC DNA]</scope>
    <source>
        <strain evidence="11">cv. IRGC 105608</strain>
    </source>
</reference>
<evidence type="ECO:0000256" key="9">
    <source>
        <dbReference type="SAM" id="Phobius"/>
    </source>
</evidence>
<dbReference type="Gene3D" id="1.25.40.20">
    <property type="entry name" value="Ankyrin repeat-containing domain"/>
    <property type="match status" value="2"/>
</dbReference>
<evidence type="ECO:0000256" key="6">
    <source>
        <dbReference type="ARBA" id="ARBA00023136"/>
    </source>
</evidence>
<evidence type="ECO:0000256" key="2">
    <source>
        <dbReference type="ARBA" id="ARBA00022692"/>
    </source>
</evidence>
<dbReference type="SMR" id="A0A0D3H008"/>
<dbReference type="InterPro" id="IPR002110">
    <property type="entry name" value="Ankyrin_rpt"/>
</dbReference>
<dbReference type="Gramene" id="OBART08G13880.1">
    <property type="protein sequence ID" value="OBART08G13880.1"/>
    <property type="gene ID" value="OBART08G13880"/>
</dbReference>
<dbReference type="AlphaFoldDB" id="A0A0D3H008"/>
<organism evidence="11">
    <name type="scientific">Oryza barthii</name>
    <dbReference type="NCBI Taxonomy" id="65489"/>
    <lineage>
        <taxon>Eukaryota</taxon>
        <taxon>Viridiplantae</taxon>
        <taxon>Streptophyta</taxon>
        <taxon>Embryophyta</taxon>
        <taxon>Tracheophyta</taxon>
        <taxon>Spermatophyta</taxon>
        <taxon>Magnoliopsida</taxon>
        <taxon>Liliopsida</taxon>
        <taxon>Poales</taxon>
        <taxon>Poaceae</taxon>
        <taxon>BOP clade</taxon>
        <taxon>Oryzoideae</taxon>
        <taxon>Oryzeae</taxon>
        <taxon>Oryzinae</taxon>
        <taxon>Oryza</taxon>
    </lineage>
</organism>
<evidence type="ECO:0000256" key="8">
    <source>
        <dbReference type="SAM" id="MobiDB-lite"/>
    </source>
</evidence>
<dbReference type="PANTHER" id="PTHR24186">
    <property type="entry name" value="PROTEIN PHOSPHATASE 1 REGULATORY SUBUNIT"/>
    <property type="match status" value="1"/>
</dbReference>
<feature type="transmembrane region" description="Helical" evidence="9">
    <location>
        <begin position="582"/>
        <end position="604"/>
    </location>
</feature>
<evidence type="ECO:0000313" key="12">
    <source>
        <dbReference type="Proteomes" id="UP000026960"/>
    </source>
</evidence>
<feature type="compositionally biased region" description="Polar residues" evidence="8">
    <location>
        <begin position="48"/>
        <end position="64"/>
    </location>
</feature>
<dbReference type="PANTHER" id="PTHR24186:SF50">
    <property type="entry name" value="ANKYRIN REPEAT-CONTAINING PROTEIN ITN1-LIKE ISOFORM X1"/>
    <property type="match status" value="1"/>
</dbReference>
<dbReference type="EnsemblPlants" id="OBART08G13880.1">
    <property type="protein sequence ID" value="OBART08G13880.1"/>
    <property type="gene ID" value="OBART08G13880"/>
</dbReference>